<dbReference type="RefSeq" id="WP_158322650.1">
    <property type="nucleotide sequence ID" value="NZ_BORB01000004.1"/>
</dbReference>
<proteinExistence type="predicted"/>
<evidence type="ECO:0000313" key="3">
    <source>
        <dbReference type="Proteomes" id="UP000679950"/>
    </source>
</evidence>
<dbReference type="SUPFAM" id="SSF52266">
    <property type="entry name" value="SGNH hydrolase"/>
    <property type="match status" value="1"/>
</dbReference>
<dbReference type="InterPro" id="IPR051532">
    <property type="entry name" value="Ester_Hydrolysis_Enzymes"/>
</dbReference>
<reference evidence="2 3" key="1">
    <citation type="submission" date="2021-03" db="EMBL/GenBank/DDBJ databases">
        <title>Antimicrobial resistance genes in bacteria isolated from Japanese honey, and their potential for conferring macrolide and lincosamide resistance in the American foulbrood pathogen Paenibacillus larvae.</title>
        <authorList>
            <person name="Okamoto M."/>
            <person name="Kumagai M."/>
            <person name="Kanamori H."/>
            <person name="Takamatsu D."/>
        </authorList>
    </citation>
    <scope>NUCLEOTIDE SEQUENCE [LARGE SCALE GENOMIC DNA]</scope>
    <source>
        <strain evidence="2 3">J8TS2</strain>
    </source>
</reference>
<dbReference type="Gene3D" id="3.40.50.1110">
    <property type="entry name" value="SGNH hydrolase"/>
    <property type="match status" value="1"/>
</dbReference>
<dbReference type="Proteomes" id="UP000679950">
    <property type="component" value="Unassembled WGS sequence"/>
</dbReference>
<feature type="domain" description="SGNH hydrolase-type esterase" evidence="1">
    <location>
        <begin position="11"/>
        <end position="201"/>
    </location>
</feature>
<dbReference type="InterPro" id="IPR036514">
    <property type="entry name" value="SGNH_hydro_sf"/>
</dbReference>
<evidence type="ECO:0000313" key="2">
    <source>
        <dbReference type="EMBL" id="GIN56412.1"/>
    </source>
</evidence>
<dbReference type="CDD" id="cd01834">
    <property type="entry name" value="SGNH_hydrolase_like_2"/>
    <property type="match status" value="1"/>
</dbReference>
<dbReference type="Pfam" id="PF13472">
    <property type="entry name" value="Lipase_GDSL_2"/>
    <property type="match status" value="1"/>
</dbReference>
<dbReference type="EMBL" id="BORB01000004">
    <property type="protein sequence ID" value="GIN56412.1"/>
    <property type="molecule type" value="Genomic_DNA"/>
</dbReference>
<sequence length="217" mass="24898">MLLEKDQKLLFIGDSVTDCDRAKPEGEGVFQALGNGYVSIVDAFLQSTYPELGIRVVNKGTSGNTVRDLHARWQEDVLDQNPDWLSIMIGINDVWRQFDSPFIKHQHVYIEEYEETLRKIVQESKPTVNQIVLMTPFYIEPNEEDLMREKMDQYGKVVEKIANEEDCLLINTQAAFNKVLKNLYPAAIAWDRVHPNATGHTVLAKAFLNRIGFNWAK</sequence>
<dbReference type="PANTHER" id="PTHR30383:SF5">
    <property type="entry name" value="SGNH HYDROLASE-TYPE ESTERASE DOMAIN-CONTAINING PROTEIN"/>
    <property type="match status" value="1"/>
</dbReference>
<keyword evidence="3" id="KW-1185">Reference proteome</keyword>
<name>A0ABQ4KEL9_9BACI</name>
<dbReference type="InterPro" id="IPR013830">
    <property type="entry name" value="SGNH_hydro"/>
</dbReference>
<comment type="caution">
    <text evidence="2">The sequence shown here is derived from an EMBL/GenBank/DDBJ whole genome shotgun (WGS) entry which is preliminary data.</text>
</comment>
<evidence type="ECO:0000259" key="1">
    <source>
        <dbReference type="Pfam" id="PF13472"/>
    </source>
</evidence>
<protein>
    <submittedName>
        <fullName evidence="2">Lipase</fullName>
    </submittedName>
</protein>
<dbReference type="PANTHER" id="PTHR30383">
    <property type="entry name" value="THIOESTERASE 1/PROTEASE 1/LYSOPHOSPHOLIPASE L1"/>
    <property type="match status" value="1"/>
</dbReference>
<accession>A0ABQ4KEL9</accession>
<gene>
    <name evidence="2" type="ORF">J8TS2_07310</name>
</gene>
<organism evidence="2 3">
    <name type="scientific">Lederbergia ruris</name>
    <dbReference type="NCBI Taxonomy" id="217495"/>
    <lineage>
        <taxon>Bacteria</taxon>
        <taxon>Bacillati</taxon>
        <taxon>Bacillota</taxon>
        <taxon>Bacilli</taxon>
        <taxon>Bacillales</taxon>
        <taxon>Bacillaceae</taxon>
        <taxon>Lederbergia</taxon>
    </lineage>
</organism>